<dbReference type="InParanoid" id="A0A0D0DIM6"/>
<accession>A0A0D0DIM6</accession>
<reference evidence="1 2" key="1">
    <citation type="submission" date="2014-04" db="EMBL/GenBank/DDBJ databases">
        <authorList>
            <consortium name="DOE Joint Genome Institute"/>
            <person name="Kuo A."/>
            <person name="Kohler A."/>
            <person name="Jargeat P."/>
            <person name="Nagy L.G."/>
            <person name="Floudas D."/>
            <person name="Copeland A."/>
            <person name="Barry K.W."/>
            <person name="Cichocki N."/>
            <person name="Veneault-Fourrey C."/>
            <person name="LaButti K."/>
            <person name="Lindquist E.A."/>
            <person name="Lipzen A."/>
            <person name="Lundell T."/>
            <person name="Morin E."/>
            <person name="Murat C."/>
            <person name="Sun H."/>
            <person name="Tunlid A."/>
            <person name="Henrissat B."/>
            <person name="Grigoriev I.V."/>
            <person name="Hibbett D.S."/>
            <person name="Martin F."/>
            <person name="Nordberg H.P."/>
            <person name="Cantor M.N."/>
            <person name="Hua S.X."/>
        </authorList>
    </citation>
    <scope>NUCLEOTIDE SEQUENCE [LARGE SCALE GENOMIC DNA]</scope>
    <source>
        <strain evidence="1 2">Ve08.2h10</strain>
    </source>
</reference>
<dbReference type="OrthoDB" id="3070804at2759"/>
<organism evidence="1 2">
    <name type="scientific">Paxillus rubicundulus Ve08.2h10</name>
    <dbReference type="NCBI Taxonomy" id="930991"/>
    <lineage>
        <taxon>Eukaryota</taxon>
        <taxon>Fungi</taxon>
        <taxon>Dikarya</taxon>
        <taxon>Basidiomycota</taxon>
        <taxon>Agaricomycotina</taxon>
        <taxon>Agaricomycetes</taxon>
        <taxon>Agaricomycetidae</taxon>
        <taxon>Boletales</taxon>
        <taxon>Paxilineae</taxon>
        <taxon>Paxillaceae</taxon>
        <taxon>Paxillus</taxon>
    </lineage>
</organism>
<dbReference type="AlphaFoldDB" id="A0A0D0DIM6"/>
<proteinExistence type="predicted"/>
<dbReference type="HOGENOM" id="CLU_103446_0_0_1"/>
<dbReference type="Proteomes" id="UP000054538">
    <property type="component" value="Unassembled WGS sequence"/>
</dbReference>
<evidence type="ECO:0000313" key="2">
    <source>
        <dbReference type="Proteomes" id="UP000054538"/>
    </source>
</evidence>
<reference evidence="2" key="2">
    <citation type="submission" date="2015-01" db="EMBL/GenBank/DDBJ databases">
        <title>Evolutionary Origins and Diversification of the Mycorrhizal Mutualists.</title>
        <authorList>
            <consortium name="DOE Joint Genome Institute"/>
            <consortium name="Mycorrhizal Genomics Consortium"/>
            <person name="Kohler A."/>
            <person name="Kuo A."/>
            <person name="Nagy L.G."/>
            <person name="Floudas D."/>
            <person name="Copeland A."/>
            <person name="Barry K.W."/>
            <person name="Cichocki N."/>
            <person name="Veneault-Fourrey C."/>
            <person name="LaButti K."/>
            <person name="Lindquist E.A."/>
            <person name="Lipzen A."/>
            <person name="Lundell T."/>
            <person name="Morin E."/>
            <person name="Murat C."/>
            <person name="Riley R."/>
            <person name="Ohm R."/>
            <person name="Sun H."/>
            <person name="Tunlid A."/>
            <person name="Henrissat B."/>
            <person name="Grigoriev I.V."/>
            <person name="Hibbett D.S."/>
            <person name="Martin F."/>
        </authorList>
    </citation>
    <scope>NUCLEOTIDE SEQUENCE [LARGE SCALE GENOMIC DNA]</scope>
    <source>
        <strain evidence="2">Ve08.2h10</strain>
    </source>
</reference>
<sequence length="207" mass="23264">MSLHNPLFIDCCRRQRSSLEIVVYSSNVRQIAELGYPTAKGICILPHHIYDFLNTCSTYWECFCVLITANPMPTQFVDTVENRHIVCTNVVCHHYTNQCGLSSNVCTNVSTIVNLYEMHHTAMLTSNYPEFPTTAQGSVANVGRLVIHFQSSLARTNLGHAEIAPFFDEYLGTLVSHYPGHAMSTKSVDFATMRCAHAHFRHHSGKN</sequence>
<gene>
    <name evidence="1" type="ORF">PAXRUDRAFT_134664</name>
</gene>
<name>A0A0D0DIM6_9AGAM</name>
<keyword evidence="2" id="KW-1185">Reference proteome</keyword>
<protein>
    <submittedName>
        <fullName evidence="1">Uncharacterized protein</fullName>
    </submittedName>
</protein>
<evidence type="ECO:0000313" key="1">
    <source>
        <dbReference type="EMBL" id="KIK98217.1"/>
    </source>
</evidence>
<dbReference type="EMBL" id="KN824902">
    <property type="protein sequence ID" value="KIK98217.1"/>
    <property type="molecule type" value="Genomic_DNA"/>
</dbReference>